<sequence>MDLSPYLAKLRQGLATSARGSGTQVQEAAELLAQSLEPALRLTLMELASDVAAEVTVQLDGDVVELRLRGGNPEVVVQQRLRPAEIPPPPAPPAPPVPEDEGGTARISLRLPENLKGQVDQAAAREGVSVNTWLVRAAQQSLAGPGAQPADNIRTGRRMSGWVR</sequence>
<feature type="region of interest" description="Disordered" evidence="1">
    <location>
        <begin position="81"/>
        <end position="104"/>
    </location>
</feature>
<dbReference type="InterPro" id="IPR013321">
    <property type="entry name" value="Arc_rbn_hlx_hlx"/>
</dbReference>
<evidence type="ECO:0000313" key="3">
    <source>
        <dbReference type="Proteomes" id="UP001499841"/>
    </source>
</evidence>
<feature type="region of interest" description="Disordered" evidence="1">
    <location>
        <begin position="141"/>
        <end position="164"/>
    </location>
</feature>
<evidence type="ECO:0000256" key="1">
    <source>
        <dbReference type="SAM" id="MobiDB-lite"/>
    </source>
</evidence>
<dbReference type="Gene3D" id="1.10.1220.10">
    <property type="entry name" value="Met repressor-like"/>
    <property type="match status" value="1"/>
</dbReference>
<organism evidence="2 3">
    <name type="scientific">Georgenia daeguensis</name>
    <dbReference type="NCBI Taxonomy" id="908355"/>
    <lineage>
        <taxon>Bacteria</taxon>
        <taxon>Bacillati</taxon>
        <taxon>Actinomycetota</taxon>
        <taxon>Actinomycetes</taxon>
        <taxon>Micrococcales</taxon>
        <taxon>Bogoriellaceae</taxon>
        <taxon>Georgenia</taxon>
    </lineage>
</organism>
<dbReference type="RefSeq" id="WP_345036271.1">
    <property type="nucleotide sequence ID" value="NZ_BAABBA010000001.1"/>
</dbReference>
<dbReference type="EMBL" id="BAABBA010000001">
    <property type="protein sequence ID" value="GAA4285671.1"/>
    <property type="molecule type" value="Genomic_DNA"/>
</dbReference>
<feature type="compositionally biased region" description="Pro residues" evidence="1">
    <location>
        <begin position="85"/>
        <end position="97"/>
    </location>
</feature>
<dbReference type="Proteomes" id="UP001499841">
    <property type="component" value="Unassembled WGS sequence"/>
</dbReference>
<keyword evidence="3" id="KW-1185">Reference proteome</keyword>
<gene>
    <name evidence="2" type="ORF">GCM10022262_00300</name>
</gene>
<reference evidence="3" key="1">
    <citation type="journal article" date="2019" name="Int. J. Syst. Evol. Microbiol.">
        <title>The Global Catalogue of Microorganisms (GCM) 10K type strain sequencing project: providing services to taxonomists for standard genome sequencing and annotation.</title>
        <authorList>
            <consortium name="The Broad Institute Genomics Platform"/>
            <consortium name="The Broad Institute Genome Sequencing Center for Infectious Disease"/>
            <person name="Wu L."/>
            <person name="Ma J."/>
        </authorList>
    </citation>
    <scope>NUCLEOTIDE SEQUENCE [LARGE SCALE GENOMIC DNA]</scope>
    <source>
        <strain evidence="3">JCM 17459</strain>
    </source>
</reference>
<dbReference type="InterPro" id="IPR010985">
    <property type="entry name" value="Ribbon_hlx_hlx"/>
</dbReference>
<comment type="caution">
    <text evidence="2">The sequence shown here is derived from an EMBL/GenBank/DDBJ whole genome shotgun (WGS) entry which is preliminary data.</text>
</comment>
<name>A0ABP8EP46_9MICO</name>
<accession>A0ABP8EP46</accession>
<proteinExistence type="predicted"/>
<dbReference type="SUPFAM" id="SSF47598">
    <property type="entry name" value="Ribbon-helix-helix"/>
    <property type="match status" value="1"/>
</dbReference>
<evidence type="ECO:0000313" key="2">
    <source>
        <dbReference type="EMBL" id="GAA4285671.1"/>
    </source>
</evidence>
<protein>
    <submittedName>
        <fullName evidence="2">Toxin-antitoxin system HicB family antitoxin</fullName>
    </submittedName>
</protein>